<proteinExistence type="predicted"/>
<evidence type="ECO:0000313" key="2">
    <source>
        <dbReference type="Proteomes" id="UP000218160"/>
    </source>
</evidence>
<accession>A0A291B702</accession>
<sequence>MSYLHYPWISKRTQTIYVTFKTKNKGSIQYLALDFTGLKIYGEGKWKVNKHGAGEKR</sequence>
<gene>
    <name evidence="1" type="ORF">BTN50_0225</name>
</gene>
<reference evidence="2" key="1">
    <citation type="submission" date="2017-04" db="EMBL/GenBank/DDBJ databases">
        <title>Genome evolution of the luminous symbionts of deep sea anglerfish.</title>
        <authorList>
            <person name="Hendry T.A."/>
        </authorList>
    </citation>
    <scope>NUCLEOTIDE SEQUENCE [LARGE SCALE GENOMIC DNA]</scope>
</reference>
<dbReference type="EMBL" id="CP020660">
    <property type="protein sequence ID" value="ATF08765.1"/>
    <property type="molecule type" value="Genomic_DNA"/>
</dbReference>
<evidence type="ECO:0000313" key="1">
    <source>
        <dbReference type="EMBL" id="ATF08765.1"/>
    </source>
</evidence>
<keyword evidence="2" id="KW-1185">Reference proteome</keyword>
<organism evidence="1 2">
    <name type="scientific">Candidatus Enterovibrio altilux</name>
    <dbReference type="NCBI Taxonomy" id="1927128"/>
    <lineage>
        <taxon>Bacteria</taxon>
        <taxon>Pseudomonadati</taxon>
        <taxon>Pseudomonadota</taxon>
        <taxon>Gammaproteobacteria</taxon>
        <taxon>Vibrionales</taxon>
        <taxon>Vibrionaceae</taxon>
        <taxon>Enterovibrio</taxon>
    </lineage>
</organism>
<dbReference type="Proteomes" id="UP000218160">
    <property type="component" value="Chromosome 1"/>
</dbReference>
<dbReference type="KEGG" id="elux:BTN50_0225"/>
<protein>
    <submittedName>
        <fullName evidence="1">Mobile element protein</fullName>
    </submittedName>
</protein>
<name>A0A291B702_9GAMM</name>
<dbReference type="AlphaFoldDB" id="A0A291B702"/>